<evidence type="ECO:0000256" key="7">
    <source>
        <dbReference type="SAM" id="Phobius"/>
    </source>
</evidence>
<dbReference type="PANTHER" id="PTHR47245:SF1">
    <property type="entry name" value="FOLDASE PROTEIN PRSA"/>
    <property type="match status" value="1"/>
</dbReference>
<keyword evidence="10" id="KW-1185">Reference proteome</keyword>
<keyword evidence="7" id="KW-1133">Transmembrane helix</keyword>
<comment type="catalytic activity">
    <reaction evidence="1">
        <text>[protein]-peptidylproline (omega=180) = [protein]-peptidylproline (omega=0)</text>
        <dbReference type="Rhea" id="RHEA:16237"/>
        <dbReference type="Rhea" id="RHEA-COMP:10747"/>
        <dbReference type="Rhea" id="RHEA-COMP:10748"/>
        <dbReference type="ChEBI" id="CHEBI:83833"/>
        <dbReference type="ChEBI" id="CHEBI:83834"/>
        <dbReference type="EC" id="5.2.1.8"/>
    </reaction>
</comment>
<evidence type="ECO:0000256" key="4">
    <source>
        <dbReference type="ARBA" id="ARBA00023110"/>
    </source>
</evidence>
<evidence type="ECO:0000256" key="5">
    <source>
        <dbReference type="ARBA" id="ARBA00023235"/>
    </source>
</evidence>
<dbReference type="InterPro" id="IPR046357">
    <property type="entry name" value="PPIase_dom_sf"/>
</dbReference>
<evidence type="ECO:0000256" key="6">
    <source>
        <dbReference type="PROSITE-ProRule" id="PRU00278"/>
    </source>
</evidence>
<keyword evidence="5 6" id="KW-0413">Isomerase</keyword>
<evidence type="ECO:0000256" key="2">
    <source>
        <dbReference type="ARBA" id="ARBA00013194"/>
    </source>
</evidence>
<protein>
    <recommendedName>
        <fullName evidence="2">peptidylprolyl isomerase</fullName>
        <ecNumber evidence="2">5.2.1.8</ecNumber>
    </recommendedName>
</protein>
<evidence type="ECO:0000256" key="3">
    <source>
        <dbReference type="ARBA" id="ARBA00022729"/>
    </source>
</evidence>
<dbReference type="PANTHER" id="PTHR47245">
    <property type="entry name" value="PEPTIDYLPROLYL ISOMERASE"/>
    <property type="match status" value="1"/>
</dbReference>
<evidence type="ECO:0000256" key="1">
    <source>
        <dbReference type="ARBA" id="ARBA00000971"/>
    </source>
</evidence>
<proteinExistence type="predicted"/>
<dbReference type="Gene3D" id="3.10.50.40">
    <property type="match status" value="1"/>
</dbReference>
<dbReference type="InterPro" id="IPR000297">
    <property type="entry name" value="PPIase_PpiC"/>
</dbReference>
<dbReference type="GO" id="GO:0003755">
    <property type="term" value="F:peptidyl-prolyl cis-trans isomerase activity"/>
    <property type="evidence" value="ECO:0007669"/>
    <property type="project" value="UniProtKB-KW"/>
</dbReference>
<comment type="caution">
    <text evidence="9">The sequence shown here is derived from an EMBL/GenBank/DDBJ whole genome shotgun (WGS) entry which is preliminary data.</text>
</comment>
<sequence length="317" mass="36156">MAKPNNKQTPPKKSLSDLRMKAKPALAIISCLFLGNIIWFVAWLFALGDDSIETMNKESVATVAEEHITRQEWLTAMEQRYGKEVLQTLVSERVMLEAAKKNNITVSDEEIDIELALMRTVKDSTDTTIQSLSDKELREYIRTQLILEKVLTYDVVINDEDIKNYYEENKAIYDVPTAYRTSIIVSETEEEAEEVVKELEDGSEFGVLARERSLDRISASLDGDLGYVTGSVEEQDPAIIKAAKKVKENEVSDVFELQDGHFAVIYVSEIQKGHSFKLKDVKENIKRTLALEQLPMSVYPETFWDEFDATWFYGDAK</sequence>
<dbReference type="EC" id="5.2.1.8" evidence="2"/>
<accession>A0A1C0YYI2</accession>
<keyword evidence="7" id="KW-0472">Membrane</keyword>
<keyword evidence="4 6" id="KW-0697">Rotamase</keyword>
<keyword evidence="3" id="KW-0732">Signal</keyword>
<organism evidence="9 10">
    <name type="scientific">Caryophanon latum</name>
    <dbReference type="NCBI Taxonomy" id="33977"/>
    <lineage>
        <taxon>Bacteria</taxon>
        <taxon>Bacillati</taxon>
        <taxon>Bacillota</taxon>
        <taxon>Bacilli</taxon>
        <taxon>Bacillales</taxon>
        <taxon>Caryophanaceae</taxon>
        <taxon>Caryophanon</taxon>
    </lineage>
</organism>
<dbReference type="Gene3D" id="1.10.4030.10">
    <property type="entry name" value="Porin chaperone SurA, peptide-binding domain"/>
    <property type="match status" value="1"/>
</dbReference>
<evidence type="ECO:0000313" key="10">
    <source>
        <dbReference type="Proteomes" id="UP000093482"/>
    </source>
</evidence>
<dbReference type="OrthoDB" id="2677468at2"/>
<dbReference type="Proteomes" id="UP000093482">
    <property type="component" value="Unassembled WGS sequence"/>
</dbReference>
<dbReference type="SUPFAM" id="SSF109998">
    <property type="entry name" value="Triger factor/SurA peptide-binding domain-like"/>
    <property type="match status" value="1"/>
</dbReference>
<feature type="transmembrane region" description="Helical" evidence="7">
    <location>
        <begin position="25"/>
        <end position="46"/>
    </location>
</feature>
<dbReference type="EMBL" id="MATO01000018">
    <property type="protein sequence ID" value="OCS92231.1"/>
    <property type="molecule type" value="Genomic_DNA"/>
</dbReference>
<gene>
    <name evidence="9" type="ORF">A6K76_07585</name>
</gene>
<keyword evidence="7" id="KW-0812">Transmembrane</keyword>
<dbReference type="SUPFAM" id="SSF54534">
    <property type="entry name" value="FKBP-like"/>
    <property type="match status" value="1"/>
</dbReference>
<dbReference type="AlphaFoldDB" id="A0A1C0YYI2"/>
<evidence type="ECO:0000259" key="8">
    <source>
        <dbReference type="PROSITE" id="PS50198"/>
    </source>
</evidence>
<dbReference type="InterPro" id="IPR027304">
    <property type="entry name" value="Trigger_fact/SurA_dom_sf"/>
</dbReference>
<name>A0A1C0YYI2_9BACL</name>
<feature type="domain" description="PpiC" evidence="8">
    <location>
        <begin position="176"/>
        <end position="268"/>
    </location>
</feature>
<dbReference type="RefSeq" id="WP_066462794.1">
    <property type="nucleotide sequence ID" value="NZ_MATO01000018.1"/>
</dbReference>
<reference evidence="9 10" key="1">
    <citation type="submission" date="2016-07" db="EMBL/GenBank/DDBJ databases">
        <title>Caryophanon latum genome sequencing.</title>
        <authorList>
            <person name="Verma A."/>
            <person name="Pal Y."/>
            <person name="Krishnamurthi S."/>
        </authorList>
    </citation>
    <scope>NUCLEOTIDE SEQUENCE [LARGE SCALE GENOMIC DNA]</scope>
    <source>
        <strain evidence="9 10">DSM 14151</strain>
    </source>
</reference>
<dbReference type="InterPro" id="IPR050245">
    <property type="entry name" value="PrsA_foldase"/>
</dbReference>
<dbReference type="PROSITE" id="PS50198">
    <property type="entry name" value="PPIC_PPIASE_2"/>
    <property type="match status" value="1"/>
</dbReference>
<evidence type="ECO:0000313" key="9">
    <source>
        <dbReference type="EMBL" id="OCS92231.1"/>
    </source>
</evidence>
<dbReference type="Pfam" id="PF13145">
    <property type="entry name" value="Rotamase_2"/>
    <property type="match status" value="1"/>
</dbReference>